<reference evidence="2 3" key="1">
    <citation type="journal article" date="2017" name="BMC Genomics">
        <title>Comparative genomic and phylogenomic analyses of the Bifidobacteriaceae family.</title>
        <authorList>
            <person name="Lugli G.A."/>
            <person name="Milani C."/>
            <person name="Turroni F."/>
            <person name="Duranti S."/>
            <person name="Mancabelli L."/>
            <person name="Mangifesta M."/>
            <person name="Ferrario C."/>
            <person name="Modesto M."/>
            <person name="Mattarelli P."/>
            <person name="Jiri K."/>
            <person name="van Sinderen D."/>
            <person name="Ventura M."/>
        </authorList>
    </citation>
    <scope>NUCLEOTIDE SEQUENCE [LARGE SCALE GENOMIC DNA]</scope>
    <source>
        <strain evidence="2 3">DSM 100201</strain>
    </source>
</reference>
<keyword evidence="3" id="KW-1185">Reference proteome</keyword>
<dbReference type="AlphaFoldDB" id="A0A261FGG7"/>
<dbReference type="Proteomes" id="UP000216444">
    <property type="component" value="Unassembled WGS sequence"/>
</dbReference>
<protein>
    <submittedName>
        <fullName evidence="2">Uncharacterized protein</fullName>
    </submittedName>
</protein>
<feature type="transmembrane region" description="Helical" evidence="1">
    <location>
        <begin position="34"/>
        <end position="54"/>
    </location>
</feature>
<name>A0A261FGG7_9BIFI</name>
<evidence type="ECO:0000256" key="1">
    <source>
        <dbReference type="SAM" id="Phobius"/>
    </source>
</evidence>
<comment type="caution">
    <text evidence="2">The sequence shown here is derived from an EMBL/GenBank/DDBJ whole genome shotgun (WGS) entry which is preliminary data.</text>
</comment>
<evidence type="ECO:0000313" key="3">
    <source>
        <dbReference type="Proteomes" id="UP000216444"/>
    </source>
</evidence>
<proteinExistence type="predicted"/>
<sequence>MSVLTIIFGILTFVIGVLYASLPTNVRMMDRSQMIFSMALVTLLIGMLVCMYFVGSDSESWIVLIAAVVGYVVGHLRPINDFLASHWDIFDFR</sequence>
<organism evidence="2 3">
    <name type="scientific">Bifidobacterium tissieri</name>
    <dbReference type="NCBI Taxonomy" id="1630162"/>
    <lineage>
        <taxon>Bacteria</taxon>
        <taxon>Bacillati</taxon>
        <taxon>Actinomycetota</taxon>
        <taxon>Actinomycetes</taxon>
        <taxon>Bifidobacteriales</taxon>
        <taxon>Bifidobacteriaceae</taxon>
        <taxon>Bifidobacterium</taxon>
    </lineage>
</organism>
<dbReference type="EMBL" id="MWWV01000004">
    <property type="protein sequence ID" value="OZG58234.1"/>
    <property type="molecule type" value="Genomic_DNA"/>
</dbReference>
<keyword evidence="1" id="KW-0812">Transmembrane</keyword>
<dbReference type="RefSeq" id="WP_094662545.1">
    <property type="nucleotide sequence ID" value="NZ_MWWV01000004.1"/>
</dbReference>
<evidence type="ECO:0000313" key="2">
    <source>
        <dbReference type="EMBL" id="OZG58234.1"/>
    </source>
</evidence>
<feature type="transmembrane region" description="Helical" evidence="1">
    <location>
        <begin position="60"/>
        <end position="76"/>
    </location>
</feature>
<gene>
    <name evidence="2" type="ORF">BTIS_0603</name>
</gene>
<feature type="transmembrane region" description="Helical" evidence="1">
    <location>
        <begin position="6"/>
        <end position="22"/>
    </location>
</feature>
<keyword evidence="1" id="KW-0472">Membrane</keyword>
<accession>A0A261FGG7</accession>
<keyword evidence="1" id="KW-1133">Transmembrane helix</keyword>